<name>A0A1Y4FXT0_9ACTN</name>
<dbReference type="GO" id="GO:0046872">
    <property type="term" value="F:metal ion binding"/>
    <property type="evidence" value="ECO:0007669"/>
    <property type="project" value="UniProtKB-KW"/>
</dbReference>
<comment type="caution">
    <text evidence="8">The sequence shown here is derived from an EMBL/GenBank/DDBJ whole genome shotgun (WGS) entry which is preliminary data.</text>
</comment>
<accession>A0A1Y4FXT0</accession>
<dbReference type="PROSITE" id="PS00198">
    <property type="entry name" value="4FE4S_FER_1"/>
    <property type="match status" value="1"/>
</dbReference>
<evidence type="ECO:0000256" key="2">
    <source>
        <dbReference type="ARBA" id="ARBA00022485"/>
    </source>
</evidence>
<keyword evidence="6" id="KW-0408">Iron</keyword>
<dbReference type="PANTHER" id="PTHR43177">
    <property type="entry name" value="PROTEIN NRFC"/>
    <property type="match status" value="1"/>
</dbReference>
<keyword evidence="3" id="KW-0479">Metal-binding</keyword>
<keyword evidence="1" id="KW-0813">Transport</keyword>
<dbReference type="RefSeq" id="WP_087190159.1">
    <property type="nucleotide sequence ID" value="NZ_JAJCHO010000002.1"/>
</dbReference>
<dbReference type="Proteomes" id="UP000285258">
    <property type="component" value="Unassembled WGS sequence"/>
</dbReference>
<reference evidence="9" key="1">
    <citation type="submission" date="2018-05" db="EMBL/GenBank/DDBJ databases">
        <title>Genome Sequencing of selected type strains of the family Eggerthellaceae.</title>
        <authorList>
            <person name="Danylec N."/>
            <person name="Stoll D.A."/>
            <person name="Doetsch A."/>
            <person name="Huch M."/>
        </authorList>
    </citation>
    <scope>NUCLEOTIDE SEQUENCE [LARGE SCALE GENOMIC DNA]</scope>
    <source>
        <strain evidence="9">DSM 27213</strain>
    </source>
</reference>
<keyword evidence="5" id="KW-0249">Electron transport</keyword>
<evidence type="ECO:0000256" key="3">
    <source>
        <dbReference type="ARBA" id="ARBA00022723"/>
    </source>
</evidence>
<dbReference type="InterPro" id="IPR017896">
    <property type="entry name" value="4Fe4S_Fe-S-bd"/>
</dbReference>
<evidence type="ECO:0000313" key="9">
    <source>
        <dbReference type="Proteomes" id="UP000285258"/>
    </source>
</evidence>
<evidence type="ECO:0000256" key="7">
    <source>
        <dbReference type="ARBA" id="ARBA00023014"/>
    </source>
</evidence>
<proteinExistence type="predicted"/>
<dbReference type="Gene3D" id="3.30.70.20">
    <property type="match status" value="2"/>
</dbReference>
<evidence type="ECO:0000256" key="5">
    <source>
        <dbReference type="ARBA" id="ARBA00022982"/>
    </source>
</evidence>
<evidence type="ECO:0000256" key="4">
    <source>
        <dbReference type="ARBA" id="ARBA00022737"/>
    </source>
</evidence>
<dbReference type="GO" id="GO:0051539">
    <property type="term" value="F:4 iron, 4 sulfur cluster binding"/>
    <property type="evidence" value="ECO:0007669"/>
    <property type="project" value="UniProtKB-KW"/>
</dbReference>
<gene>
    <name evidence="8" type="ORF">DMP12_01740</name>
</gene>
<dbReference type="Pfam" id="PF13247">
    <property type="entry name" value="Fer4_11"/>
    <property type="match status" value="1"/>
</dbReference>
<dbReference type="EMBL" id="QIBW01000001">
    <property type="protein sequence ID" value="ROT92233.1"/>
    <property type="molecule type" value="Genomic_DNA"/>
</dbReference>
<keyword evidence="4" id="KW-0677">Repeat</keyword>
<dbReference type="CDD" id="cd16371">
    <property type="entry name" value="DMSOR_beta_like"/>
    <property type="match status" value="1"/>
</dbReference>
<evidence type="ECO:0000313" key="8">
    <source>
        <dbReference type="EMBL" id="ROT92233.1"/>
    </source>
</evidence>
<evidence type="ECO:0000256" key="6">
    <source>
        <dbReference type="ARBA" id="ARBA00023004"/>
    </source>
</evidence>
<keyword evidence="7" id="KW-0411">Iron-sulfur</keyword>
<dbReference type="AlphaFoldDB" id="A0A1Y4FXT0"/>
<dbReference type="PROSITE" id="PS51379">
    <property type="entry name" value="4FE4S_FER_2"/>
    <property type="match status" value="3"/>
</dbReference>
<dbReference type="SUPFAM" id="SSF54862">
    <property type="entry name" value="4Fe-4S ferredoxins"/>
    <property type="match status" value="1"/>
</dbReference>
<dbReference type="InterPro" id="IPR017900">
    <property type="entry name" value="4Fe4S_Fe_S_CS"/>
</dbReference>
<keyword evidence="2" id="KW-0004">4Fe-4S</keyword>
<evidence type="ECO:0000256" key="1">
    <source>
        <dbReference type="ARBA" id="ARBA00022448"/>
    </source>
</evidence>
<organism evidence="8 9">
    <name type="scientific">Gordonibacter urolithinfaciens</name>
    <dbReference type="NCBI Taxonomy" id="1335613"/>
    <lineage>
        <taxon>Bacteria</taxon>
        <taxon>Bacillati</taxon>
        <taxon>Actinomycetota</taxon>
        <taxon>Coriobacteriia</taxon>
        <taxon>Eggerthellales</taxon>
        <taxon>Eggerthellaceae</taxon>
        <taxon>Gordonibacter</taxon>
    </lineage>
</organism>
<dbReference type="InterPro" id="IPR050954">
    <property type="entry name" value="ET_IronSulfur_Cluster-Binding"/>
</dbReference>
<protein>
    <submittedName>
        <fullName evidence="8">Dimethyl sulfoxide reductase subunit B</fullName>
    </submittedName>
</protein>
<sequence>MTHYAFSFDGTRCTGCKTCEMACKDYKDLDLGVAYRKVYEVTSGETVRDANGCFTSTCTSYPLSLSCNHCDDPACTKVCPTGAMHKDAETGLVSVDADKCVGCGYCHMACPYNAPKVDRSKGHSVKCDGCAERVAAGEKPVCVEACPARALDFGTVEEMSKVGERGNIAPLPEPHYTNPNLYIKPSADAKPAGSADGKVVNPLEVM</sequence>
<dbReference type="PANTHER" id="PTHR43177:SF5">
    <property type="entry name" value="ANAEROBIC DIMETHYL SULFOXIDE REDUCTASE CHAIN B-RELATED"/>
    <property type="match status" value="1"/>
</dbReference>